<evidence type="ECO:0000256" key="2">
    <source>
        <dbReference type="SAM" id="SignalP"/>
    </source>
</evidence>
<accession>A0A1G9JPX3</accession>
<feature type="compositionally biased region" description="Low complexity" evidence="1">
    <location>
        <begin position="3194"/>
        <end position="3214"/>
    </location>
</feature>
<feature type="chain" id="PRO_5011563587" evidence="2">
    <location>
        <begin position="29"/>
        <end position="3920"/>
    </location>
</feature>
<dbReference type="Gene3D" id="2.160.20.10">
    <property type="entry name" value="Single-stranded right-handed beta-helix, Pectin lyase-like"/>
    <property type="match status" value="1"/>
</dbReference>
<dbReference type="SUPFAM" id="SSF51126">
    <property type="entry name" value="Pectin lyase-like"/>
    <property type="match status" value="1"/>
</dbReference>
<dbReference type="SMART" id="SM00912">
    <property type="entry name" value="Haemagg_act"/>
    <property type="match status" value="1"/>
</dbReference>
<protein>
    <submittedName>
        <fullName evidence="4">Filamentous hemagglutinin</fullName>
    </submittedName>
</protein>
<keyword evidence="5" id="KW-1185">Reference proteome</keyword>
<name>A0A1G9JPX3_9PSED</name>
<sequence length="3920" mass="399933">MDVRSPFFQNIALILSGVLFLNPLVATAADLAVAAGGGATLTQAGNGVPVVNIAKPNSNGLSHNKFSELNVGQQGLILNNATSATQSTQLGGIILGNANLQGQAAGLILNEVTGGNPSQLKGYTEVAGKSAHVIVANPHGITCDGCGFLNTPRVTLSTGKPVVENGRLDRFSVDGGEIVIEGAGLNASNIDQFDLITRSARLNAELHAKQLNVITGRNEVKAGDLSVTAKADDGSDKPALAIDSSALGGMYAGAIRLVGTEAGVGVKLAGDMAASGGDIRIDANGRLTLAQTAASGDIRLNAQSIELTDKTYAGNTVNAQASGEIANRQSLAARNTVSLTGLQVSNAGVIEAGVNPDNTRNATGDVSLTGQSVRNSGTVIASRNLDANLTGTLDNRGGTLSGKASTTVGAATLDNSAKGRLLSSGSLTVDVDALNNRGGLVASGKDLNLTSTNHLDNQAGEISSQTVVAIEGGKVDNRSGLVTAGSALSVTASELDNSAQGTLSSQGSLKLVEAAVNNQDGAIVAAQRLDITGKSLDNRGGLVSGKADVAVAVDAVDNREQGTVIADGQLNATASELRNGNGGQVAAKGDVTVRVGNLSQQGGELLSQGQLTLDADQVDNRNAGLIAASKGLEIRVGESLLNGGGEISTQGKANLRVQAVAGQPAALLDNSNGGLIIGDQGLTLTVQRLLNHTKGMLSGRDGLLLTGDSLDNSTGGTLSSQKTLGVQLSGALDNHGQGALLSGGSLTVEAGSLDNSQGGLTTSGAGLTVTAGQINNHDQGRIAAKGEVQVTASGLDQQKGGELVSETALTLDLQGGALNNSDHGLIATPGTLLLNNLGRVDNSLGGEISSTQSFLLKARELNNAAGRIISSQELQLQITGALLNNLKGALSAAKLTVQARSLDNSVGGVLVSKGDIGIDLKGKLDNHGQGLISASTALKIDSAELDNSSDGLLASGGALRLTTGTADNQGGILASQGTLEATTGNLDNRNGVISSQQALSLSADAVDNRDKGLIASAAGLALTADSLDSSHGGEVSAKGDLSLTVARLIQQQGRLIGEAGVHLDLLGGDLDNRGGLLSAQGALTLENLGKLDNRGGELSSSQSYNLTASAIDNGDKGRLISAGTLGLELGTGALRNAGGGLISGWLGLTVKAGSLNNSGLGTLSSREGSVGVELSGALDNSGEGAVVGKGALSVAAASLDNSAKGILSSGGDLELTLSGALNNRDGGLIDTQGGLTASAGAVDNHAGQIGSQKTATVNAASLDNSAGQLSSNAALTLTLAGNLLNTQSAKLASAGPLVLKAAAIDNRGGSLISQNLLHLTAASLNNSNGGTLAARNALGITLSGGLDNSTDGLIHSQQNTIGIRAQSLNNADGTLSSQQDLAINLDGALNNQGGRLESRAGNLDLQQASRVDNSGGVLSSMNGWLKLITTGLFDNDAGTTQAQALDITANGLDNRGGHISALTGDADLDIGTATVNNQGGGLYAHQLLAVIAGDFNNQGVAQGEGGQVGAHTVDFSLSGVLNNHFGVVESDTTLSLKAGAIDNTAGTLRALGNTGTTRITTTSGALDNRFGTLETANIDFTLSLASLMNAAGKMLHTGSGTFGLASSQVMQAGGSLVTNGSLTLSADSWTNSSVLQAARLTLNIGTFTQTAEGQLLASQSLTGTGGNWINNGLLASDGSVSLTLTGSYGGSGRLTSLGDLSLKAVDIDLTDAASVTAGGIGSLTATGTLSNYGTLTAAEDLTLRAATLNNYGTLGAGERLDAFTTVFLNEEGLVFSGADMRLFGNQLTNRRGDIYSNGLLVIARNTQGAEASLFSNLSGTVESAGDMSIAASSLTNARETLNITTRKLAARMTYAGCYDCSGKRNANFILEEVDRTEATDASARASLLAGGGMHLSGGAVENRYSLIAAAGDLRIDSDTFSNQGAQVGDYTRKRFLNSHRTNSIENVFNAVDVFNARHWPESTSSGTITRDINQFIQAYIYDNYSLGSPVFTAREDAAYDAVVQAGGNVTITAQTVEQGVIRPSFAYTRIGSRVGETYVAGNDLTTIVTLNPQLPPDLRQRQVNPLTLPGFSLPSGQNGLFRISSQDATAGTASAAQSGVAVETQQGGSVQVGIGQDTPMANVATASGLSLGDTQGAAPTVSAGMPAVEGIEGLPATSRPAGAHKYLIETNPALTNLKQFMSSDYLLGNLGYDTDMAQKRLGDGFYEQRLIREAIVARTGQRFLAGLTSDEAMFRYLMDNAIASKASLGLSLGVTLSAEQVAALTHDIVWLEEQEVLGEKVLVPVLYLAQAKDRLAPNGALIQGRDVALIAGQDLSNQGTLRAGRNLDVTANNIANGGLMEANERLSLLATDSIRNAQGGIIAGRDVSAIALTGDIVNERSLTTHASAGAGYTDREAFADSAARIEAANNLTLSAGRDIQNIGSALSAGNDLAMSAGRDLRLVSAAEHDLSRRDASRYNIGREQVTQHGSDINAGRDLSASAGNDLTVSASRVTAGRDMALSATGDVRLESAANESHFELHRDGNHKDVDIERDRVTQQGSELSAGGDLLVQAGGDLTAVASTLKAGDEAYLVAGGNLELLSAEDYSHDLSDIRKKSSNSKKARRDEVTQISQVGTLLGSGGDAVLLAGEDMRIMGSEIESRGGAVSLSAAGDVQIGHVLDSLETSHSSSTSKRSWGGLKSGKAKHEVAESQTEVVGSLISGETLGIQAGRDVKVTGSGLVSTGDLSVVAGRDLSVEAGTNSFSRTEKHKVKSRDLTGIATGNNLGLDDITGDLHLSISKQKGNGSAQETTLTGSTIGSSEGNVELVAGRRMDVIASDLVSTKDMRLVASDVNIEAGIETAKETSQSSSSSLGVGRVVGGALVDTVKSIRDNVRAARDAEDDRLKAVKGAQALLSTYSLASDMDSSAANLADGKPANSGGSVIKIGTEVAYSRSKSSSEYSSETVRQSTLNSGGTLNITATGKDASSQGDIRVVGSDLKAADTQLLAKNDILLESAQARRDWDNQSKGNRTSIGASFNIGEQNGFTLDLGAKTATGTGSGHEVTQVNSHLDTGSLLLVSGGDTTLAGAKIQADKVQAAIGGDLNIQSRQDEAKSKTEQKSAGAGVSICVPPFCYGSTVSASGSLAEGKTSVEYRAVTEQSGIYAGQGGYDIRVGDTTHLQGGVIASEATADKNRLSTDRLEFSDIRNRSEIKSRAGSISVSASSSGSSHPANGGKEVAGKSGIGGGLPIALSESDHSTTRSAIGAGTVEVRNPEGAHDLDGLSRDTASANQGLERPNERAMQERIDLIQSTAALGQGIVGVMAKAKQDEAQQKVERANQTGAAADIAAANAALAEAAAWAAGGDKRLLADITTGLVAAGFGGVSGGTAVGVVANTTAADTFKLIGDYADKKEREATDAASKAAWAEGGIARVLLHATAGAVQGLASGNVQSGAVGAGAAAALLPVIADALAKSGLGESDQKALATLIATGVGTSVGSGSGGKVVAGGTAAGVELYNRQLHEREQEWLMKNAKRFAEEQDISEQEALERLGQQALKETDYLWRALLSDGDDGAAKAFLLASGQTFINDLGEQQALFTAEGQQLFRPEMFADVADTQFYRNFVQSGISRSLGAGLRRELQDSGIALKDGAIDLGKAIVEQPGTVLEGLWESIKGLPQSVKDGLHDSGNAIGEGAATAFDPEIGARLNAIYGMDVSAAQQSLLLVRTATAVAGASSVGRAGGKLTSEVAEAVTKKLDEVLTELAKQSLIKSGGVHGSDGAPLLDLKRLTTEQKGRMGELFGENTVKQIIPDGEKLARMPGIGETGIDDLYKVNRPDVDYVVIEYKFVGSETGKGSSRLGNTSDGRQGSESWTLGSGRLEKAVGENMVPDIEIAVRGSRVETWVVTTRPDGSTIVEVLDVLGKVKTIDTSRILNSNVDMVGPKL</sequence>
<dbReference type="EMBL" id="FNFD01000020">
    <property type="protein sequence ID" value="SDL39184.1"/>
    <property type="molecule type" value="Genomic_DNA"/>
</dbReference>
<keyword evidence="2" id="KW-0732">Signal</keyword>
<dbReference type="NCBIfam" id="TIGR01731">
    <property type="entry name" value="fil_hemag_20aa"/>
    <property type="match status" value="42"/>
</dbReference>
<dbReference type="InterPro" id="IPR011050">
    <property type="entry name" value="Pectin_lyase_fold/virulence"/>
</dbReference>
<dbReference type="RefSeq" id="WP_084335620.1">
    <property type="nucleotide sequence ID" value="NZ_FNFD01000020.1"/>
</dbReference>
<evidence type="ECO:0000256" key="1">
    <source>
        <dbReference type="SAM" id="MobiDB-lite"/>
    </source>
</evidence>
<reference evidence="4 5" key="1">
    <citation type="submission" date="2016-10" db="EMBL/GenBank/DDBJ databases">
        <authorList>
            <person name="de Groot N.N."/>
        </authorList>
    </citation>
    <scope>NUCLEOTIDE SEQUENCE [LARGE SCALE GENOMIC DNA]</scope>
    <source>
        <strain evidence="4 5">JCM 21544</strain>
    </source>
</reference>
<evidence type="ECO:0000313" key="4">
    <source>
        <dbReference type="EMBL" id="SDL39184.1"/>
    </source>
</evidence>
<gene>
    <name evidence="4" type="ORF">SAMN05216186_1203</name>
</gene>
<feature type="signal peptide" evidence="2">
    <location>
        <begin position="1"/>
        <end position="28"/>
    </location>
</feature>
<dbReference type="NCBIfam" id="TIGR01901">
    <property type="entry name" value="adhes_NPXG"/>
    <property type="match status" value="1"/>
</dbReference>
<feature type="compositionally biased region" description="Polar residues" evidence="1">
    <location>
        <begin position="2944"/>
        <end position="2956"/>
    </location>
</feature>
<dbReference type="InterPro" id="IPR012334">
    <property type="entry name" value="Pectin_lyas_fold"/>
</dbReference>
<organism evidence="4 5">
    <name type="scientific">Pseudomonas indica</name>
    <dbReference type="NCBI Taxonomy" id="137658"/>
    <lineage>
        <taxon>Bacteria</taxon>
        <taxon>Pseudomonadati</taxon>
        <taxon>Pseudomonadota</taxon>
        <taxon>Gammaproteobacteria</taxon>
        <taxon>Pseudomonadales</taxon>
        <taxon>Pseudomonadaceae</taxon>
        <taxon>Pseudomonas</taxon>
    </lineage>
</organism>
<dbReference type="Pfam" id="PF13332">
    <property type="entry name" value="Fil_haemagg_2"/>
    <property type="match status" value="5"/>
</dbReference>
<dbReference type="Pfam" id="PF05860">
    <property type="entry name" value="TPS"/>
    <property type="match status" value="1"/>
</dbReference>
<dbReference type="GO" id="GO:0003824">
    <property type="term" value="F:catalytic activity"/>
    <property type="evidence" value="ECO:0007669"/>
    <property type="project" value="UniProtKB-ARBA"/>
</dbReference>
<feature type="region of interest" description="Disordered" evidence="1">
    <location>
        <begin position="3829"/>
        <end position="3849"/>
    </location>
</feature>
<dbReference type="Pfam" id="PF05594">
    <property type="entry name" value="Fil_haemagg"/>
    <property type="match status" value="16"/>
</dbReference>
<dbReference type="InterPro" id="IPR008619">
    <property type="entry name" value="Filamentous_hemagglutn_rpt"/>
</dbReference>
<dbReference type="InterPro" id="IPR025157">
    <property type="entry name" value="Hemagglutinin_rpt"/>
</dbReference>
<feature type="domain" description="Filamentous haemagglutinin FhaB/tRNA nuclease CdiA-like TPS" evidence="3">
    <location>
        <begin position="45"/>
        <end position="166"/>
    </location>
</feature>
<evidence type="ECO:0000313" key="5">
    <source>
        <dbReference type="Proteomes" id="UP000198706"/>
    </source>
</evidence>
<dbReference type="CDD" id="cd20730">
    <property type="entry name" value="PoNe_FilH-like"/>
    <property type="match status" value="1"/>
</dbReference>
<evidence type="ECO:0000259" key="3">
    <source>
        <dbReference type="SMART" id="SM00912"/>
    </source>
</evidence>
<dbReference type="InterPro" id="IPR008638">
    <property type="entry name" value="FhaB/CdiA-like_TPS"/>
</dbReference>
<dbReference type="Proteomes" id="UP000198706">
    <property type="component" value="Unassembled WGS sequence"/>
</dbReference>
<feature type="compositionally biased region" description="Basic and acidic residues" evidence="1">
    <location>
        <begin position="3251"/>
        <end position="3263"/>
    </location>
</feature>
<feature type="region of interest" description="Disordered" evidence="1">
    <location>
        <begin position="3193"/>
        <end position="3276"/>
    </location>
</feature>
<feature type="region of interest" description="Disordered" evidence="1">
    <location>
        <begin position="2936"/>
        <end position="2956"/>
    </location>
</feature>
<dbReference type="InterPro" id="IPR010069">
    <property type="entry name" value="CdiA_FHA1_rpt"/>
</dbReference>
<proteinExistence type="predicted"/>
<dbReference type="STRING" id="137658.SAMN05216186_1203"/>